<dbReference type="Pfam" id="PF03793">
    <property type="entry name" value="PASTA"/>
    <property type="match status" value="3"/>
</dbReference>
<keyword evidence="1" id="KW-0472">Membrane</keyword>
<feature type="transmembrane region" description="Helical" evidence="1">
    <location>
        <begin position="12"/>
        <end position="35"/>
    </location>
</feature>
<reference evidence="3" key="1">
    <citation type="submission" date="2019-10" db="EMBL/GenBank/DDBJ databases">
        <title>Draft genome sequence of Panacibacter sp. KCS-6.</title>
        <authorList>
            <person name="Yim K.J."/>
        </authorList>
    </citation>
    <scope>NUCLEOTIDE SEQUENCE</scope>
    <source>
        <strain evidence="3">KCS-6</strain>
    </source>
</reference>
<dbReference type="Gene3D" id="3.30.10.20">
    <property type="match status" value="3"/>
</dbReference>
<feature type="domain" description="PASTA" evidence="2">
    <location>
        <begin position="40"/>
        <end position="105"/>
    </location>
</feature>
<evidence type="ECO:0000256" key="1">
    <source>
        <dbReference type="SAM" id="Phobius"/>
    </source>
</evidence>
<evidence type="ECO:0000259" key="2">
    <source>
        <dbReference type="PROSITE" id="PS51178"/>
    </source>
</evidence>
<name>A0A8J8FB91_9BACT</name>
<dbReference type="EMBL" id="WHPF01000002">
    <property type="protein sequence ID" value="NNV54387.1"/>
    <property type="molecule type" value="Genomic_DNA"/>
</dbReference>
<evidence type="ECO:0000313" key="3">
    <source>
        <dbReference type="EMBL" id="NNV54387.1"/>
    </source>
</evidence>
<proteinExistence type="predicted"/>
<feature type="domain" description="PASTA" evidence="2">
    <location>
        <begin position="107"/>
        <end position="177"/>
    </location>
</feature>
<organism evidence="3 4">
    <name type="scientific">Limnovirga soli</name>
    <dbReference type="NCBI Taxonomy" id="2656915"/>
    <lineage>
        <taxon>Bacteria</taxon>
        <taxon>Pseudomonadati</taxon>
        <taxon>Bacteroidota</taxon>
        <taxon>Chitinophagia</taxon>
        <taxon>Chitinophagales</taxon>
        <taxon>Chitinophagaceae</taxon>
        <taxon>Limnovirga</taxon>
    </lineage>
</organism>
<dbReference type="PROSITE" id="PS51178">
    <property type="entry name" value="PASTA"/>
    <property type="match status" value="3"/>
</dbReference>
<feature type="domain" description="PASTA" evidence="2">
    <location>
        <begin position="180"/>
        <end position="262"/>
    </location>
</feature>
<evidence type="ECO:0000313" key="4">
    <source>
        <dbReference type="Proteomes" id="UP000598971"/>
    </source>
</evidence>
<accession>A0A8J8FB91</accession>
<dbReference type="InterPro" id="IPR005543">
    <property type="entry name" value="PASTA_dom"/>
</dbReference>
<dbReference type="Proteomes" id="UP000598971">
    <property type="component" value="Unassembled WGS sequence"/>
</dbReference>
<sequence length="272" mass="29375">MFKFITSKSLLVNLLVMLLAVLLIIFLFFAFLGIITNHGDTQKVPYIVGMSYDEAVKTLEAAGLETGIQDSIYADTAKALQVLRQSPDADAEVKAGRTIYLTINRAVPPQVDMPDLRGFSVNSAELYLQSLGLKMGRLTYVPDIARNAVKDQMVGGKSIAPGTKINMGSLIDLVIGNGLGAEEMDVPDLTGMTVEEARNFLNNNNLEMGALITIEPISDTAAAYIVHQKPSPFADLINIGDSAGPSINRIRPGDIIDVWISNKPPTKDSINP</sequence>
<comment type="caution">
    <text evidence="3">The sequence shown here is derived from an EMBL/GenBank/DDBJ whole genome shotgun (WGS) entry which is preliminary data.</text>
</comment>
<keyword evidence="1" id="KW-1133">Transmembrane helix</keyword>
<dbReference type="RefSeq" id="WP_171606311.1">
    <property type="nucleotide sequence ID" value="NZ_WHPF01000002.1"/>
</dbReference>
<dbReference type="SMART" id="SM00740">
    <property type="entry name" value="PASTA"/>
    <property type="match status" value="3"/>
</dbReference>
<protein>
    <submittedName>
        <fullName evidence="3">PASTA domain-containing protein</fullName>
    </submittedName>
</protein>
<dbReference type="AlphaFoldDB" id="A0A8J8FB91"/>
<keyword evidence="1" id="KW-0812">Transmembrane</keyword>
<dbReference type="CDD" id="cd06577">
    <property type="entry name" value="PASTA_pknB"/>
    <property type="match status" value="3"/>
</dbReference>
<keyword evidence="4" id="KW-1185">Reference proteome</keyword>
<gene>
    <name evidence="3" type="ORF">GD597_02875</name>
</gene>